<keyword evidence="4 10" id="KW-0677">Repeat</keyword>
<evidence type="ECO:0000256" key="6">
    <source>
        <dbReference type="ARBA" id="ARBA00023134"/>
    </source>
</evidence>
<dbReference type="PIRSF" id="PIRSF006485">
    <property type="entry name" value="GTP-binding_EngA"/>
    <property type="match status" value="1"/>
</dbReference>
<dbReference type="GO" id="GO:0042254">
    <property type="term" value="P:ribosome biogenesis"/>
    <property type="evidence" value="ECO:0007669"/>
    <property type="project" value="UniProtKB-KW"/>
</dbReference>
<feature type="binding site" evidence="8">
    <location>
        <begin position="130"/>
        <end position="133"/>
    </location>
    <ligand>
        <name>GTP</name>
        <dbReference type="ChEBI" id="CHEBI:37565"/>
        <label>1</label>
    </ligand>
</feature>
<evidence type="ECO:0000259" key="11">
    <source>
        <dbReference type="PROSITE" id="PS51712"/>
    </source>
</evidence>
<dbReference type="InterPro" id="IPR031166">
    <property type="entry name" value="G_ENGA"/>
</dbReference>
<dbReference type="PANTHER" id="PTHR43834:SF6">
    <property type="entry name" value="GTPASE DER"/>
    <property type="match status" value="1"/>
</dbReference>
<dbReference type="Gene3D" id="3.30.300.20">
    <property type="match status" value="1"/>
</dbReference>
<dbReference type="Proteomes" id="UP000229600">
    <property type="component" value="Unassembled WGS sequence"/>
</dbReference>
<dbReference type="PRINTS" id="PR00326">
    <property type="entry name" value="GTP1OBG"/>
</dbReference>
<dbReference type="SUPFAM" id="SSF52540">
    <property type="entry name" value="P-loop containing nucleoside triphosphate hydrolases"/>
    <property type="match status" value="2"/>
</dbReference>
<evidence type="ECO:0000256" key="1">
    <source>
        <dbReference type="ARBA" id="ARBA00008279"/>
    </source>
</evidence>
<dbReference type="CDD" id="cd01894">
    <property type="entry name" value="EngA1"/>
    <property type="match status" value="1"/>
</dbReference>
<protein>
    <recommendedName>
        <fullName evidence="2 8">GTPase Der</fullName>
    </recommendedName>
    <alternativeName>
        <fullName evidence="7 8">GTP-binding protein EngA</fullName>
    </alternativeName>
</protein>
<gene>
    <name evidence="8 12" type="primary">der</name>
    <name evidence="12" type="ORF">COV59_04265</name>
</gene>
<feature type="binding site" evidence="8">
    <location>
        <begin position="198"/>
        <end position="205"/>
    </location>
    <ligand>
        <name>GTP</name>
        <dbReference type="ChEBI" id="CHEBI:37565"/>
        <label>2</label>
    </ligand>
</feature>
<keyword evidence="3 8" id="KW-0690">Ribosome biogenesis</keyword>
<sequence>MATPGHIENTELPVIALVGRVNVGKSTLFNTLIEQAKAIVSAIPGTTRTNNEGYVIWQGKHAKVIDTGGLTFDMNIPLEDDIIKQSEAAVKLADVILFVTDSQTGILPQELELAKRLRKIKDKTIFVLANKADSVKKEANIYTGGWEKLGLGEVIPVSAASGRNTGDLLDLIFETLEKQGIKTKVPPMEKEIQIALIGKPNVGKSSLFNKIIGEDKVIVSDMAHTTREPYDTLIKYPYTDGDSTKEVLINFVDTAGIRRKSRVGGSLEKVGIHKSIDSIEKSDIILFVIDGTEVISAQDMQLGGLLERRSKSAIILVNKWDLADDSSDHARNQITKKVYSYFPHLNFAPILFVSGKTGLKVHQVFPMIMKVWKSRHTKIANRGLEKFLEGVLKQHQPARGKGTRQPKVLGFHQIATAPPIFELFIKYRTSLHRSYLNFLENRLREQFDFIGTPIVIKLKKVKR</sequence>
<feature type="binding site" evidence="8">
    <location>
        <begin position="253"/>
        <end position="257"/>
    </location>
    <ligand>
        <name>GTP</name>
        <dbReference type="ChEBI" id="CHEBI:37565"/>
        <label>2</label>
    </ligand>
</feature>
<organism evidence="12 13">
    <name type="scientific">Candidatus Magasanikbacteria bacterium CG11_big_fil_rev_8_21_14_0_20_39_34</name>
    <dbReference type="NCBI Taxonomy" id="1974653"/>
    <lineage>
        <taxon>Bacteria</taxon>
        <taxon>Candidatus Magasanikiibacteriota</taxon>
    </lineage>
</organism>
<evidence type="ECO:0000256" key="7">
    <source>
        <dbReference type="ARBA" id="ARBA00032345"/>
    </source>
</evidence>
<dbReference type="InterPro" id="IPR005225">
    <property type="entry name" value="Small_GTP-bd"/>
</dbReference>
<dbReference type="Pfam" id="PF01926">
    <property type="entry name" value="MMR_HSR1"/>
    <property type="match status" value="2"/>
</dbReference>
<dbReference type="NCBIfam" id="TIGR03594">
    <property type="entry name" value="GTPase_EngA"/>
    <property type="match status" value="1"/>
</dbReference>
<dbReference type="InterPro" id="IPR016484">
    <property type="entry name" value="GTPase_Der"/>
</dbReference>
<feature type="domain" description="EngA-type G" evidence="11">
    <location>
        <begin position="192"/>
        <end position="376"/>
    </location>
</feature>
<keyword evidence="6 8" id="KW-0342">GTP-binding</keyword>
<feature type="binding site" evidence="8">
    <location>
        <begin position="318"/>
        <end position="321"/>
    </location>
    <ligand>
        <name>GTP</name>
        <dbReference type="ChEBI" id="CHEBI:37565"/>
        <label>2</label>
    </ligand>
</feature>
<reference evidence="12 13" key="1">
    <citation type="submission" date="2017-09" db="EMBL/GenBank/DDBJ databases">
        <title>Depth-based differentiation of microbial function through sediment-hosted aquifers and enrichment of novel symbionts in the deep terrestrial subsurface.</title>
        <authorList>
            <person name="Probst A.J."/>
            <person name="Ladd B."/>
            <person name="Jarett J.K."/>
            <person name="Geller-Mcgrath D.E."/>
            <person name="Sieber C.M."/>
            <person name="Emerson J.B."/>
            <person name="Anantharaman K."/>
            <person name="Thomas B.C."/>
            <person name="Malmstrom R."/>
            <person name="Stieglmeier M."/>
            <person name="Klingl A."/>
            <person name="Woyke T."/>
            <person name="Ryan C.M."/>
            <person name="Banfield J.F."/>
        </authorList>
    </citation>
    <scope>NUCLEOTIDE SEQUENCE [LARGE SCALE GENOMIC DNA]</scope>
    <source>
        <strain evidence="12">CG11_big_fil_rev_8_21_14_0_20_39_34</strain>
    </source>
</reference>
<evidence type="ECO:0000313" key="13">
    <source>
        <dbReference type="Proteomes" id="UP000229600"/>
    </source>
</evidence>
<comment type="similarity">
    <text evidence="1 8 9 10">Belongs to the TRAFAC class TrmE-Era-EngA-EngB-Septin-like GTPase superfamily. EngA (Der) GTPase family.</text>
</comment>
<comment type="caution">
    <text evidence="12">The sequence shown here is derived from an EMBL/GenBank/DDBJ whole genome shotgun (WGS) entry which is preliminary data.</text>
</comment>
<comment type="subunit">
    <text evidence="8">Associates with the 50S ribosomal subunit.</text>
</comment>
<evidence type="ECO:0000256" key="2">
    <source>
        <dbReference type="ARBA" id="ARBA00020953"/>
    </source>
</evidence>
<dbReference type="EMBL" id="PCWN01000008">
    <property type="protein sequence ID" value="PIR03853.1"/>
    <property type="molecule type" value="Genomic_DNA"/>
</dbReference>
<dbReference type="NCBIfam" id="TIGR00231">
    <property type="entry name" value="small_GTP"/>
    <property type="match status" value="2"/>
</dbReference>
<evidence type="ECO:0000256" key="3">
    <source>
        <dbReference type="ARBA" id="ARBA00022517"/>
    </source>
</evidence>
<evidence type="ECO:0000256" key="10">
    <source>
        <dbReference type="RuleBase" id="RU004481"/>
    </source>
</evidence>
<evidence type="ECO:0000256" key="9">
    <source>
        <dbReference type="PROSITE-ProRule" id="PRU01049"/>
    </source>
</evidence>
<dbReference type="InterPro" id="IPR027417">
    <property type="entry name" value="P-loop_NTPase"/>
</dbReference>
<dbReference type="PROSITE" id="PS51712">
    <property type="entry name" value="G_ENGA"/>
    <property type="match status" value="1"/>
</dbReference>
<keyword evidence="5 8" id="KW-0547">Nucleotide-binding</keyword>
<dbReference type="Pfam" id="PF14714">
    <property type="entry name" value="KH_dom-like"/>
    <property type="match status" value="1"/>
</dbReference>
<dbReference type="InterPro" id="IPR015946">
    <property type="entry name" value="KH_dom-like_a/b"/>
</dbReference>
<comment type="function">
    <text evidence="8 10">GTPase that plays an essential role in the late steps of ribosome biogenesis.</text>
</comment>
<proteinExistence type="inferred from homology"/>
<dbReference type="GO" id="GO:0005525">
    <property type="term" value="F:GTP binding"/>
    <property type="evidence" value="ECO:0007669"/>
    <property type="project" value="UniProtKB-UniRule"/>
</dbReference>
<dbReference type="PANTHER" id="PTHR43834">
    <property type="entry name" value="GTPASE DER"/>
    <property type="match status" value="1"/>
</dbReference>
<dbReference type="Gene3D" id="3.40.50.300">
    <property type="entry name" value="P-loop containing nucleotide triphosphate hydrolases"/>
    <property type="match status" value="2"/>
</dbReference>
<evidence type="ECO:0000313" key="12">
    <source>
        <dbReference type="EMBL" id="PIR03853.1"/>
    </source>
</evidence>
<evidence type="ECO:0000256" key="4">
    <source>
        <dbReference type="ARBA" id="ARBA00022737"/>
    </source>
</evidence>
<feature type="binding site" evidence="8">
    <location>
        <begin position="19"/>
        <end position="26"/>
    </location>
    <ligand>
        <name>GTP</name>
        <dbReference type="ChEBI" id="CHEBI:37565"/>
        <label>1</label>
    </ligand>
</feature>
<dbReference type="HAMAP" id="MF_00195">
    <property type="entry name" value="GTPase_Der"/>
    <property type="match status" value="1"/>
</dbReference>
<dbReference type="AlphaFoldDB" id="A0A2H0N4N5"/>
<accession>A0A2H0N4N5</accession>
<evidence type="ECO:0000256" key="5">
    <source>
        <dbReference type="ARBA" id="ARBA00022741"/>
    </source>
</evidence>
<dbReference type="InterPro" id="IPR032859">
    <property type="entry name" value="KH_dom-like"/>
</dbReference>
<name>A0A2H0N4N5_9BACT</name>
<dbReference type="CDD" id="cd01895">
    <property type="entry name" value="EngA2"/>
    <property type="match status" value="1"/>
</dbReference>
<feature type="binding site" evidence="8">
    <location>
        <begin position="66"/>
        <end position="70"/>
    </location>
    <ligand>
        <name>GTP</name>
        <dbReference type="ChEBI" id="CHEBI:37565"/>
        <label>1</label>
    </ligand>
</feature>
<evidence type="ECO:0000256" key="8">
    <source>
        <dbReference type="HAMAP-Rule" id="MF_00195"/>
    </source>
</evidence>
<dbReference type="InterPro" id="IPR006073">
    <property type="entry name" value="GTP-bd"/>
</dbReference>